<comment type="similarity">
    <text evidence="11 13">In the C-terminal section; belongs to the helicase family. RecG subfamily.</text>
</comment>
<evidence type="ECO:0000256" key="2">
    <source>
        <dbReference type="ARBA" id="ARBA00022490"/>
    </source>
</evidence>
<dbReference type="EC" id="3.6.4.-" evidence="13"/>
<dbReference type="Gene3D" id="3.40.50.11180">
    <property type="match status" value="1"/>
</dbReference>
<keyword evidence="2 13" id="KW-0963">Cytoplasm</keyword>
<evidence type="ECO:0000256" key="10">
    <source>
        <dbReference type="ARBA" id="ARBA00061104"/>
    </source>
</evidence>
<proteinExistence type="inferred from homology"/>
<dbReference type="InterPro" id="IPR005118">
    <property type="entry name" value="TRCF_C"/>
</dbReference>
<gene>
    <name evidence="13" type="primary">mfd</name>
    <name evidence="16" type="ORF">SAMN05444280_13628</name>
</gene>
<dbReference type="GO" id="GO:0005524">
    <property type="term" value="F:ATP binding"/>
    <property type="evidence" value="ECO:0007669"/>
    <property type="project" value="UniProtKB-UniRule"/>
</dbReference>
<dbReference type="InterPro" id="IPR014001">
    <property type="entry name" value="Helicase_ATP-bd"/>
</dbReference>
<dbReference type="EMBL" id="FQZE01000036">
    <property type="protein sequence ID" value="SHJ87443.1"/>
    <property type="molecule type" value="Genomic_DNA"/>
</dbReference>
<dbReference type="FunFam" id="3.40.50.300:FF:000546">
    <property type="entry name" value="Transcription-repair-coupling factor"/>
    <property type="match status" value="1"/>
</dbReference>
<dbReference type="Proteomes" id="UP000184050">
    <property type="component" value="Unassembled WGS sequence"/>
</dbReference>
<keyword evidence="6 16" id="KW-0347">Helicase</keyword>
<dbReference type="InterPro" id="IPR003711">
    <property type="entry name" value="CarD-like/TRCF_RID"/>
</dbReference>
<keyword evidence="17" id="KW-1185">Reference proteome</keyword>
<dbReference type="SMART" id="SM01058">
    <property type="entry name" value="CarD_TRCF"/>
    <property type="match status" value="1"/>
</dbReference>
<evidence type="ECO:0000256" key="1">
    <source>
        <dbReference type="ARBA" id="ARBA00004496"/>
    </source>
</evidence>
<evidence type="ECO:0000256" key="8">
    <source>
        <dbReference type="ARBA" id="ARBA00023125"/>
    </source>
</evidence>
<dbReference type="InterPro" id="IPR011545">
    <property type="entry name" value="DEAD/DEAH_box_helicase_dom"/>
</dbReference>
<feature type="domain" description="Helicase C-terminal" evidence="15">
    <location>
        <begin position="746"/>
        <end position="900"/>
    </location>
</feature>
<dbReference type="InterPro" id="IPR047112">
    <property type="entry name" value="RecG/Mfd"/>
</dbReference>
<keyword evidence="3 13" id="KW-0547">Nucleotide-binding</keyword>
<evidence type="ECO:0000256" key="6">
    <source>
        <dbReference type="ARBA" id="ARBA00022806"/>
    </source>
</evidence>
<dbReference type="Gene3D" id="3.40.50.300">
    <property type="entry name" value="P-loop containing nucleotide triphosphate hydrolases"/>
    <property type="match status" value="2"/>
</dbReference>
<dbReference type="Pfam" id="PF02559">
    <property type="entry name" value="CarD_TRCF_RID"/>
    <property type="match status" value="1"/>
</dbReference>
<dbReference type="PANTHER" id="PTHR47964:SF1">
    <property type="entry name" value="ATP-DEPENDENT DNA HELICASE HOMOLOG RECG, CHLOROPLASTIC"/>
    <property type="match status" value="1"/>
</dbReference>
<dbReference type="SMART" id="SM00982">
    <property type="entry name" value="TRCF"/>
    <property type="match status" value="1"/>
</dbReference>
<dbReference type="GO" id="GO:0016787">
    <property type="term" value="F:hydrolase activity"/>
    <property type="evidence" value="ECO:0007669"/>
    <property type="project" value="UniProtKB-KW"/>
</dbReference>
<keyword evidence="8 13" id="KW-0238">DNA-binding</keyword>
<dbReference type="SUPFAM" id="SSF141259">
    <property type="entry name" value="CarD-like"/>
    <property type="match status" value="1"/>
</dbReference>
<dbReference type="HAMAP" id="MF_00969">
    <property type="entry name" value="TRCF"/>
    <property type="match status" value="1"/>
</dbReference>
<comment type="function">
    <text evidence="13">Couples transcription and DNA repair by recognizing RNA polymerase (RNAP) stalled at DNA lesions. Mediates ATP-dependent release of RNAP and its truncated transcript from the DNA, and recruitment of nucleotide excision repair machinery to the damaged site.</text>
</comment>
<dbReference type="InterPro" id="IPR037235">
    <property type="entry name" value="TRCF-like_C_D7"/>
</dbReference>
<comment type="subcellular location">
    <subcellularLocation>
        <location evidence="1 13">Cytoplasm</location>
    </subcellularLocation>
</comment>
<evidence type="ECO:0000256" key="11">
    <source>
        <dbReference type="ARBA" id="ARBA00061399"/>
    </source>
</evidence>
<dbReference type="Gene3D" id="3.90.1150.50">
    <property type="entry name" value="Transcription-repair-coupling factor, D7 domain"/>
    <property type="match status" value="1"/>
</dbReference>
<evidence type="ECO:0000313" key="17">
    <source>
        <dbReference type="Proteomes" id="UP000184050"/>
    </source>
</evidence>
<evidence type="ECO:0000259" key="15">
    <source>
        <dbReference type="PROSITE" id="PS51194"/>
    </source>
</evidence>
<dbReference type="Gene3D" id="2.40.10.170">
    <property type="match status" value="1"/>
</dbReference>
<evidence type="ECO:0000256" key="13">
    <source>
        <dbReference type="HAMAP-Rule" id="MF_00969"/>
    </source>
</evidence>
<dbReference type="NCBIfam" id="TIGR00580">
    <property type="entry name" value="mfd"/>
    <property type="match status" value="1"/>
</dbReference>
<evidence type="ECO:0000313" key="16">
    <source>
        <dbReference type="EMBL" id="SHJ87443.1"/>
    </source>
</evidence>
<dbReference type="InterPro" id="IPR004576">
    <property type="entry name" value="Mfd"/>
</dbReference>
<dbReference type="STRING" id="1168035.SAMN05444280_13628"/>
<dbReference type="Gene3D" id="3.30.2060.10">
    <property type="entry name" value="Penicillin-binding protein 1b domain"/>
    <property type="match status" value="1"/>
</dbReference>
<dbReference type="Pfam" id="PF00270">
    <property type="entry name" value="DEAD"/>
    <property type="match status" value="1"/>
</dbReference>
<name>A0A1M6MVW9_9BACT</name>
<dbReference type="GO" id="GO:0003684">
    <property type="term" value="F:damaged DNA binding"/>
    <property type="evidence" value="ECO:0007669"/>
    <property type="project" value="InterPro"/>
</dbReference>
<dbReference type="AlphaFoldDB" id="A0A1M6MVW9"/>
<reference evidence="16 17" key="1">
    <citation type="submission" date="2016-11" db="EMBL/GenBank/DDBJ databases">
        <authorList>
            <person name="Jaros S."/>
            <person name="Januszkiewicz K."/>
            <person name="Wedrychowicz H."/>
        </authorList>
    </citation>
    <scope>NUCLEOTIDE SEQUENCE [LARGE SCALE GENOMIC DNA]</scope>
    <source>
        <strain evidence="16 17">DSM 27063</strain>
    </source>
</reference>
<evidence type="ECO:0000259" key="14">
    <source>
        <dbReference type="PROSITE" id="PS51192"/>
    </source>
</evidence>
<dbReference type="GO" id="GO:0003678">
    <property type="term" value="F:DNA helicase activity"/>
    <property type="evidence" value="ECO:0007669"/>
    <property type="project" value="TreeGrafter"/>
</dbReference>
<comment type="similarity">
    <text evidence="10 13">In the N-terminal section; belongs to the UvrB family.</text>
</comment>
<dbReference type="CDD" id="cd17991">
    <property type="entry name" value="DEXHc_TRCF"/>
    <property type="match status" value="1"/>
</dbReference>
<keyword evidence="5 13" id="KW-0378">Hydrolase</keyword>
<dbReference type="Pfam" id="PF17757">
    <property type="entry name" value="UvrB_inter"/>
    <property type="match status" value="1"/>
</dbReference>
<dbReference type="GO" id="GO:0000716">
    <property type="term" value="P:transcription-coupled nucleotide-excision repair, DNA damage recognition"/>
    <property type="evidence" value="ECO:0007669"/>
    <property type="project" value="UniProtKB-UniRule"/>
</dbReference>
<dbReference type="InterPro" id="IPR041471">
    <property type="entry name" value="UvrB_inter"/>
</dbReference>
<dbReference type="PROSITE" id="PS51194">
    <property type="entry name" value="HELICASE_CTER"/>
    <property type="match status" value="1"/>
</dbReference>
<evidence type="ECO:0000256" key="7">
    <source>
        <dbReference type="ARBA" id="ARBA00022840"/>
    </source>
</evidence>
<dbReference type="PANTHER" id="PTHR47964">
    <property type="entry name" value="ATP-DEPENDENT DNA HELICASE HOMOLOG RECG, CHLOROPLASTIC"/>
    <property type="match status" value="1"/>
</dbReference>
<dbReference type="InterPro" id="IPR036101">
    <property type="entry name" value="CarD-like/TRCF_RID_sf"/>
</dbReference>
<dbReference type="InterPro" id="IPR001650">
    <property type="entry name" value="Helicase_C-like"/>
</dbReference>
<dbReference type="GO" id="GO:0006355">
    <property type="term" value="P:regulation of DNA-templated transcription"/>
    <property type="evidence" value="ECO:0007669"/>
    <property type="project" value="UniProtKB-UniRule"/>
</dbReference>
<dbReference type="SMART" id="SM00490">
    <property type="entry name" value="HELICc"/>
    <property type="match status" value="1"/>
</dbReference>
<dbReference type="Pfam" id="PF00271">
    <property type="entry name" value="Helicase_C"/>
    <property type="match status" value="1"/>
</dbReference>
<evidence type="ECO:0000256" key="4">
    <source>
        <dbReference type="ARBA" id="ARBA00022763"/>
    </source>
</evidence>
<evidence type="ECO:0000256" key="9">
    <source>
        <dbReference type="ARBA" id="ARBA00023204"/>
    </source>
</evidence>
<sequence>MEPVTFLKYFKGQKHFAGVAKKLAAPPGEKIHLHGIIGSAKTIWTANLYEKLHQNMVILLNDREKAAYFYDDLNNLGSGEIALFFPSSYKRSIHYGQPEQENIVQRTETLNKLRDAETTNIVITYPEALIETVISQPNLEQNTLQVSKGDKISTDFINEFLYEYDFERVDFVYEPGQFAVRGSIVDVFSYSNEDPYRLDFFGDEVESIRSFNIDNQISKETFQKITIVPNIQNEKLEGNRVSLFEFLPENTLYFGDSMNQCFHQVNDIHRQTILAKAEEENLPERIVTGDTLKKQLQNKTVCDWGTDHCFEPNSVFKFSNARQPVFNKNFNLLGENLEEHQNNGYSVFILSNQEKQIERLQAIFRDIKATVDFRPVNFTLHEGFVDHDLKICCYTDHQIFERYHRFKLKTRKAQREAISMKELNMLHPGDYVVHIDHGIGKFAGLVRTEINGKMQEAIRLTYKNNDSLLVNIHSLHRISKYKGKDGTEPNLNKLGTGAWQKMKNRTKAKVKDIAKELIALYAERLAEKGFAFTPDSYLQTELEASFMYEDTPDQEKATAAVKEDMEKQIPMDRLVCGDVGFGKTEVAIRAAFKAVTDSKQVAVLVPTTILALQHYKTFSDRLSDFPVRVEYISRFKSSAKIKQTLKDVAEGKVDILIGTHRLVSKDVKFKDLGLLIIDEEQKFGVSVKEKLKRFKVNVDTLTLTATPIPRTLQFSLMGARDLSIIQTPPPNRYPIITEVHGFNEDLIREAILYEVARNGQVFFLHNRVQNIYEVEAAIKRIVPGVTTAVGHGQMEGHQLEKVMLGFINGDFDVLVATTIIESGLDIPNANTMIINHAENYGLSDLHQLRGRVGRSNKKAFCYLITPPQATLSAEARRRLKAIEEFSDLGSGFNIAMQDLDIRGAGNLLGAEQSGFIADIGFETYHRILNEAVQELRQEEFKGVFKEGDQKQAEAFMKINFTQDCQIDTDMELLFPQDYIPGSSERMLLYRELDNIENKQQLEQFRNGLEDRFGELPSETRELLEVVKLRWKAIELGMEKIILKEGKMICYFISDQQSPFYQSALFMKIVQYVQKGKTKGRMKEKNHKLTLTFSNVPNVETAGYILEEMIGEVAQNSE</sequence>
<feature type="domain" description="Helicase ATP-binding" evidence="14">
    <location>
        <begin position="564"/>
        <end position="725"/>
    </location>
</feature>
<accession>A0A1M6MVW9</accession>
<dbReference type="SUPFAM" id="SSF52540">
    <property type="entry name" value="P-loop containing nucleoside triphosphate hydrolases"/>
    <property type="match status" value="3"/>
</dbReference>
<organism evidence="16 17">
    <name type="scientific">Tangfeifania diversioriginum</name>
    <dbReference type="NCBI Taxonomy" id="1168035"/>
    <lineage>
        <taxon>Bacteria</taxon>
        <taxon>Pseudomonadati</taxon>
        <taxon>Bacteroidota</taxon>
        <taxon>Bacteroidia</taxon>
        <taxon>Marinilabiliales</taxon>
        <taxon>Prolixibacteraceae</taxon>
        <taxon>Tangfeifania</taxon>
    </lineage>
</organism>
<dbReference type="SUPFAM" id="SSF143517">
    <property type="entry name" value="TRCF domain-like"/>
    <property type="match status" value="1"/>
</dbReference>
<keyword evidence="4 13" id="KW-0227">DNA damage</keyword>
<keyword evidence="7 13" id="KW-0067">ATP-binding</keyword>
<evidence type="ECO:0000256" key="12">
    <source>
        <dbReference type="ARBA" id="ARBA00070128"/>
    </source>
</evidence>
<keyword evidence="9 13" id="KW-0234">DNA repair</keyword>
<dbReference type="InterPro" id="IPR027417">
    <property type="entry name" value="P-loop_NTPase"/>
</dbReference>
<protein>
    <recommendedName>
        <fullName evidence="12 13">Transcription-repair-coupling factor</fullName>
        <shortName evidence="13">TRCF</shortName>
        <ecNumber evidence="13">3.6.4.-</ecNumber>
    </recommendedName>
</protein>
<dbReference type="Pfam" id="PF03461">
    <property type="entry name" value="TRCF"/>
    <property type="match status" value="1"/>
</dbReference>
<dbReference type="GO" id="GO:0005737">
    <property type="term" value="C:cytoplasm"/>
    <property type="evidence" value="ECO:0007669"/>
    <property type="project" value="UniProtKB-SubCell"/>
</dbReference>
<dbReference type="SMART" id="SM00487">
    <property type="entry name" value="DEXDc"/>
    <property type="match status" value="1"/>
</dbReference>
<dbReference type="PROSITE" id="PS51192">
    <property type="entry name" value="HELICASE_ATP_BIND_1"/>
    <property type="match status" value="1"/>
</dbReference>
<evidence type="ECO:0000256" key="3">
    <source>
        <dbReference type="ARBA" id="ARBA00022741"/>
    </source>
</evidence>
<evidence type="ECO:0000256" key="5">
    <source>
        <dbReference type="ARBA" id="ARBA00022801"/>
    </source>
</evidence>